<feature type="compositionally biased region" description="Polar residues" evidence="4">
    <location>
        <begin position="298"/>
        <end position="309"/>
    </location>
</feature>
<dbReference type="GO" id="GO:0005737">
    <property type="term" value="C:cytoplasm"/>
    <property type="evidence" value="ECO:0007669"/>
    <property type="project" value="TreeGrafter"/>
</dbReference>
<evidence type="ECO:0000256" key="4">
    <source>
        <dbReference type="SAM" id="MobiDB-lite"/>
    </source>
</evidence>
<keyword evidence="2" id="KW-0863">Zinc-finger</keyword>
<gene>
    <name evidence="6" type="primary">Dzip1</name>
    <name evidence="6" type="ORF">CHUBUR_R09017</name>
</gene>
<evidence type="ECO:0000313" key="6">
    <source>
        <dbReference type="EMBL" id="NWS61626.1"/>
    </source>
</evidence>
<feature type="compositionally biased region" description="Polar residues" evidence="4">
    <location>
        <begin position="406"/>
        <end position="416"/>
    </location>
</feature>
<dbReference type="OrthoDB" id="515971at2759"/>
<evidence type="ECO:0000256" key="3">
    <source>
        <dbReference type="SAM" id="Coils"/>
    </source>
</evidence>
<feature type="compositionally biased region" description="Basic and acidic residues" evidence="4">
    <location>
        <begin position="145"/>
        <end position="154"/>
    </location>
</feature>
<feature type="compositionally biased region" description="Polar residues" evidence="4">
    <location>
        <begin position="133"/>
        <end position="144"/>
    </location>
</feature>
<proteinExistence type="predicted"/>
<dbReference type="InterPro" id="IPR051241">
    <property type="entry name" value="DZIP_RILPL"/>
</dbReference>
<feature type="region of interest" description="Disordered" evidence="4">
    <location>
        <begin position="19"/>
        <end position="40"/>
    </location>
</feature>
<feature type="non-terminal residue" evidence="6">
    <location>
        <position position="625"/>
    </location>
</feature>
<dbReference type="PROSITE" id="PS00028">
    <property type="entry name" value="ZINC_FINGER_C2H2_1"/>
    <property type="match status" value="1"/>
</dbReference>
<dbReference type="GO" id="GO:0008270">
    <property type="term" value="F:zinc ion binding"/>
    <property type="evidence" value="ECO:0007669"/>
    <property type="project" value="UniProtKB-KW"/>
</dbReference>
<keyword evidence="7" id="KW-1185">Reference proteome</keyword>
<feature type="compositionally biased region" description="Polar residues" evidence="4">
    <location>
        <begin position="464"/>
        <end position="482"/>
    </location>
</feature>
<name>A0A7K5GX84_9AVES</name>
<feature type="coiled-coil region" evidence="3">
    <location>
        <begin position="211"/>
        <end position="245"/>
    </location>
</feature>
<keyword evidence="1 3" id="KW-0175">Coiled coil</keyword>
<evidence type="ECO:0000313" key="7">
    <source>
        <dbReference type="Proteomes" id="UP000541181"/>
    </source>
</evidence>
<feature type="region of interest" description="Disordered" evidence="4">
    <location>
        <begin position="133"/>
        <end position="159"/>
    </location>
</feature>
<dbReference type="EMBL" id="VZRC01000711">
    <property type="protein sequence ID" value="NWS61626.1"/>
    <property type="molecule type" value="Genomic_DNA"/>
</dbReference>
<protein>
    <submittedName>
        <fullName evidence="6">DZIP1 protein</fullName>
    </submittedName>
</protein>
<feature type="region of interest" description="Disordered" evidence="4">
    <location>
        <begin position="285"/>
        <end position="309"/>
    </location>
</feature>
<dbReference type="GO" id="GO:0060271">
    <property type="term" value="P:cilium assembly"/>
    <property type="evidence" value="ECO:0007669"/>
    <property type="project" value="TreeGrafter"/>
</dbReference>
<feature type="non-terminal residue" evidence="6">
    <location>
        <position position="1"/>
    </location>
</feature>
<dbReference type="PANTHER" id="PTHR21502:SF5">
    <property type="entry name" value="CILIUM ASSEMBLY PROTEIN DZIP1"/>
    <property type="match status" value="1"/>
</dbReference>
<evidence type="ECO:0000256" key="2">
    <source>
        <dbReference type="PROSITE-ProRule" id="PRU00042"/>
    </source>
</evidence>
<evidence type="ECO:0000259" key="5">
    <source>
        <dbReference type="PROSITE" id="PS50157"/>
    </source>
</evidence>
<accession>A0A7K5GX84</accession>
<dbReference type="AlphaFoldDB" id="A0A7K5GX84"/>
<dbReference type="PANTHER" id="PTHR21502">
    <property type="entry name" value="ZINC FINGER PROTEIN DZIP1"/>
    <property type="match status" value="1"/>
</dbReference>
<dbReference type="PROSITE" id="PS50157">
    <property type="entry name" value="ZINC_FINGER_C2H2_2"/>
    <property type="match status" value="1"/>
</dbReference>
<comment type="caution">
    <text evidence="6">The sequence shown here is derived from an EMBL/GenBank/DDBJ whole genome shotgun (WGS) entry which is preliminary data.</text>
</comment>
<evidence type="ECO:0000256" key="1">
    <source>
        <dbReference type="ARBA" id="ARBA00023054"/>
    </source>
</evidence>
<keyword evidence="2" id="KW-0862">Zinc</keyword>
<organism evidence="6 7">
    <name type="scientific">Chunga burmeisteri</name>
    <name type="common">Black-legged seriema</name>
    <dbReference type="NCBI Taxonomy" id="1352770"/>
    <lineage>
        <taxon>Eukaryota</taxon>
        <taxon>Metazoa</taxon>
        <taxon>Chordata</taxon>
        <taxon>Craniata</taxon>
        <taxon>Vertebrata</taxon>
        <taxon>Euteleostomi</taxon>
        <taxon>Archelosauria</taxon>
        <taxon>Archosauria</taxon>
        <taxon>Dinosauria</taxon>
        <taxon>Saurischia</taxon>
        <taxon>Theropoda</taxon>
        <taxon>Coelurosauria</taxon>
        <taxon>Aves</taxon>
        <taxon>Neognathae</taxon>
        <taxon>Neoaves</taxon>
        <taxon>Telluraves</taxon>
        <taxon>Australaves</taxon>
        <taxon>Cariamiformes</taxon>
        <taxon>Cariamidae</taxon>
        <taxon>Chunga</taxon>
    </lineage>
</organism>
<dbReference type="Proteomes" id="UP000541181">
    <property type="component" value="Unassembled WGS sequence"/>
</dbReference>
<reference evidence="6 7" key="1">
    <citation type="submission" date="2019-09" db="EMBL/GenBank/DDBJ databases">
        <title>Bird 10,000 Genomes (B10K) Project - Family phase.</title>
        <authorList>
            <person name="Zhang G."/>
        </authorList>
    </citation>
    <scope>NUCLEOTIDE SEQUENCE [LARGE SCALE GENOMIC DNA]</scope>
    <source>
        <strain evidence="6">B10K-CU-031-22</strain>
    </source>
</reference>
<feature type="region of interest" description="Disordered" evidence="4">
    <location>
        <begin position="381"/>
        <end position="511"/>
    </location>
</feature>
<sequence length="625" mass="71032">CPFCEKAFINCSFLHSHLQRRHPEESQTGQKRKAETDKLQEEMDKLKEQLQLTKSQLEAEQQANMVRCLKDCEQQKSKQEEILQLLHKWKEEEKEKWADELETVKEMIMKELKELSSRHSTLEKQLEELQKSNLQQKSSLGTLQDSKEFPEEKPQSAPDSANVLELLEKQESKWMSRVQALHRDHEAEKSLLLSEIEKVTSSVREYLKGKNSFYERRLEELGQRLQEENDLIIAQEQQIKELSRRLVESIKPCGGKYRVQEKADLVSEQAPLVCTLESIEELPEEENETEKVDCKPGRNNQSLRNALKTDPSSTKELRVVFEQALEEKLESLGIKAGVGGIPNDRYNEILRAVESARERKWKQEPDIHRIREHLERQVSFRVKEKSSSRNSPVSCPQLPSEDKQRFNQLGISSSATPRKPVKRSSAAVRSAEPRAAITQKASTPKPSKSKVGAFRKASAKSDTDGTQASEIEETGTPTQTSEGAVIQKPTEQVGKSLSDHENKNKPAGGIHVAQAFLKKEEVKEQKLTEVDDGDWDISTLEELFGMKDEDDWSISTLEEELFGKKDDRGQKALTAQKEESNAASVVHACTEDKCTKEKGRPEAGNTRALSSTLVTLTDWSDFSDI</sequence>
<dbReference type="InterPro" id="IPR013087">
    <property type="entry name" value="Znf_C2H2_type"/>
</dbReference>
<dbReference type="InterPro" id="IPR058883">
    <property type="entry name" value="DZIP1_dom"/>
</dbReference>
<dbReference type="Pfam" id="PF25977">
    <property type="entry name" value="DZIP1"/>
    <property type="match status" value="1"/>
</dbReference>
<keyword evidence="2" id="KW-0479">Metal-binding</keyword>
<dbReference type="GO" id="GO:0036064">
    <property type="term" value="C:ciliary basal body"/>
    <property type="evidence" value="ECO:0007669"/>
    <property type="project" value="TreeGrafter"/>
</dbReference>
<feature type="domain" description="C2H2-type" evidence="5">
    <location>
        <begin position="1"/>
        <end position="27"/>
    </location>
</feature>